<dbReference type="RefSeq" id="WP_014093016.1">
    <property type="nucleotide sequence ID" value="NC_016011.1"/>
</dbReference>
<keyword evidence="2" id="KW-0238">DNA-binding</keyword>
<gene>
    <name evidence="6" type="ordered locus">LIV_1630</name>
</gene>
<accession>G2ZAD9</accession>
<dbReference type="eggNOG" id="COG1737">
    <property type="taxonomic scope" value="Bacteria"/>
</dbReference>
<keyword evidence="3" id="KW-0804">Transcription</keyword>
<dbReference type="GO" id="GO:0003700">
    <property type="term" value="F:DNA-binding transcription factor activity"/>
    <property type="evidence" value="ECO:0007669"/>
    <property type="project" value="InterPro"/>
</dbReference>
<evidence type="ECO:0000259" key="5">
    <source>
        <dbReference type="PROSITE" id="PS51464"/>
    </source>
</evidence>
<feature type="domain" description="HTH rpiR-type" evidence="4">
    <location>
        <begin position="4"/>
        <end position="80"/>
    </location>
</feature>
<dbReference type="SUPFAM" id="SSF46689">
    <property type="entry name" value="Homeodomain-like"/>
    <property type="match status" value="1"/>
</dbReference>
<dbReference type="Proteomes" id="UP000001286">
    <property type="component" value="Chromosome"/>
</dbReference>
<dbReference type="InterPro" id="IPR035472">
    <property type="entry name" value="RpiR-like_SIS"/>
</dbReference>
<dbReference type="InterPro" id="IPR009057">
    <property type="entry name" value="Homeodomain-like_sf"/>
</dbReference>
<dbReference type="Gene3D" id="1.10.10.10">
    <property type="entry name" value="Winged helix-like DNA-binding domain superfamily/Winged helix DNA-binding domain"/>
    <property type="match status" value="1"/>
</dbReference>
<dbReference type="GO" id="GO:0097367">
    <property type="term" value="F:carbohydrate derivative binding"/>
    <property type="evidence" value="ECO:0007669"/>
    <property type="project" value="InterPro"/>
</dbReference>
<dbReference type="GO" id="GO:0003677">
    <property type="term" value="F:DNA binding"/>
    <property type="evidence" value="ECO:0007669"/>
    <property type="project" value="UniProtKB-KW"/>
</dbReference>
<dbReference type="PANTHER" id="PTHR30514">
    <property type="entry name" value="GLUCOKINASE"/>
    <property type="match status" value="1"/>
</dbReference>
<evidence type="ECO:0000259" key="4">
    <source>
        <dbReference type="PROSITE" id="PS51071"/>
    </source>
</evidence>
<sequence>MQTGSVTSRIEGILNSLPKSEKKIGTTILKEPEWVVRASIQALADKADTSGAAVIRFCRSLNFPGFPELKRQLSVELSKSQRTGYYDIEPGDSFFSIKEKLVSNMVQTANDTAALLEEEIYDTACKLLDSAEAIYVYGVGASWPVAEDFAQKWLRLGKFVLAIQDTHVLATALSTYQKKAIFIAISNSGETSSVIQLAQQAKANQITVISLTRFGANNLKSLADLALETARAPEAELRSSATSSRQAQLLTIDILYYFYATKHYTEVIPQIKKSREATDLFRNL</sequence>
<protein>
    <submittedName>
        <fullName evidence="6">Putative transcriptional regulator (RpiR family)</fullName>
    </submittedName>
</protein>
<dbReference type="GO" id="GO:1901135">
    <property type="term" value="P:carbohydrate derivative metabolic process"/>
    <property type="evidence" value="ECO:0007669"/>
    <property type="project" value="InterPro"/>
</dbReference>
<proteinExistence type="predicted"/>
<dbReference type="HOGENOM" id="CLU_055769_0_4_9"/>
<dbReference type="EMBL" id="FR687253">
    <property type="protein sequence ID" value="CBW86117.1"/>
    <property type="molecule type" value="Genomic_DNA"/>
</dbReference>
<keyword evidence="1" id="KW-0805">Transcription regulation</keyword>
<dbReference type="Pfam" id="PF01418">
    <property type="entry name" value="HTH_6"/>
    <property type="match status" value="1"/>
</dbReference>
<dbReference type="CDD" id="cd05013">
    <property type="entry name" value="SIS_RpiR"/>
    <property type="match status" value="1"/>
</dbReference>
<dbReference type="SUPFAM" id="SSF53697">
    <property type="entry name" value="SIS domain"/>
    <property type="match status" value="1"/>
</dbReference>
<dbReference type="InterPro" id="IPR036388">
    <property type="entry name" value="WH-like_DNA-bd_sf"/>
</dbReference>
<dbReference type="PROSITE" id="PS51071">
    <property type="entry name" value="HTH_RPIR"/>
    <property type="match status" value="1"/>
</dbReference>
<dbReference type="InterPro" id="IPR000281">
    <property type="entry name" value="HTH_RpiR"/>
</dbReference>
<dbReference type="OrthoDB" id="370421at2"/>
<evidence type="ECO:0000256" key="2">
    <source>
        <dbReference type="ARBA" id="ARBA00023125"/>
    </source>
</evidence>
<dbReference type="PROSITE" id="PS51464">
    <property type="entry name" value="SIS"/>
    <property type="match status" value="1"/>
</dbReference>
<evidence type="ECO:0000256" key="3">
    <source>
        <dbReference type="ARBA" id="ARBA00023163"/>
    </source>
</evidence>
<dbReference type="Pfam" id="PF01380">
    <property type="entry name" value="SIS"/>
    <property type="match status" value="1"/>
</dbReference>
<reference evidence="6 7" key="1">
    <citation type="journal article" date="2011" name="J. Bacteriol.">
        <title>Complete genome sequence of the animal pathogen Listeria ivanovii, which provides insights into host specificities and evolution of the genus Listeria.</title>
        <authorList>
            <person name="Buchrieser C."/>
            <person name="Rusniok C."/>
            <person name="Garrido P."/>
            <person name="Hain T."/>
            <person name="Scortti M."/>
            <person name="Lampidis R."/>
            <person name="Karst U."/>
            <person name="Chakraborty T."/>
            <person name="Cossart P."/>
            <person name="Kreft J."/>
            <person name="Vazquez-Boland J.A."/>
            <person name="Goebel W."/>
            <person name="Glaser P."/>
        </authorList>
    </citation>
    <scope>NUCLEOTIDE SEQUENCE [LARGE SCALE GENOMIC DNA]</scope>
    <source>
        <strain evidence="7">ATCC BAA-678 / PAM 55</strain>
    </source>
</reference>
<dbReference type="PANTHER" id="PTHR30514:SF10">
    <property type="entry name" value="MURR_RPIR FAMILY TRANSCRIPTIONAL REGULATOR"/>
    <property type="match status" value="1"/>
</dbReference>
<name>G2ZAD9_LISIP</name>
<dbReference type="AlphaFoldDB" id="G2ZAD9"/>
<organism evidence="6 7">
    <name type="scientific">Listeria ivanovii (strain ATCC BAA-678 / PAM 55)</name>
    <dbReference type="NCBI Taxonomy" id="881621"/>
    <lineage>
        <taxon>Bacteria</taxon>
        <taxon>Bacillati</taxon>
        <taxon>Bacillota</taxon>
        <taxon>Bacilli</taxon>
        <taxon>Bacillales</taxon>
        <taxon>Listeriaceae</taxon>
        <taxon>Listeria</taxon>
    </lineage>
</organism>
<dbReference type="Gene3D" id="3.40.50.10490">
    <property type="entry name" value="Glucose-6-phosphate isomerase like protein, domain 1"/>
    <property type="match status" value="1"/>
</dbReference>
<feature type="domain" description="SIS" evidence="5">
    <location>
        <begin position="124"/>
        <end position="265"/>
    </location>
</feature>
<dbReference type="KEGG" id="liv:LIV_1630"/>
<evidence type="ECO:0000313" key="7">
    <source>
        <dbReference type="Proteomes" id="UP000001286"/>
    </source>
</evidence>
<dbReference type="InterPro" id="IPR047640">
    <property type="entry name" value="RpiR-like"/>
</dbReference>
<dbReference type="InterPro" id="IPR046348">
    <property type="entry name" value="SIS_dom_sf"/>
</dbReference>
<evidence type="ECO:0000313" key="6">
    <source>
        <dbReference type="EMBL" id="CBW86117.1"/>
    </source>
</evidence>
<evidence type="ECO:0000256" key="1">
    <source>
        <dbReference type="ARBA" id="ARBA00023015"/>
    </source>
</evidence>
<dbReference type="InterPro" id="IPR001347">
    <property type="entry name" value="SIS_dom"/>
</dbReference>